<proteinExistence type="predicted"/>
<organism evidence="1">
    <name type="scientific">Lygus hesperus</name>
    <name type="common">Western plant bug</name>
    <dbReference type="NCBI Taxonomy" id="30085"/>
    <lineage>
        <taxon>Eukaryota</taxon>
        <taxon>Metazoa</taxon>
        <taxon>Ecdysozoa</taxon>
        <taxon>Arthropoda</taxon>
        <taxon>Hexapoda</taxon>
        <taxon>Insecta</taxon>
        <taxon>Pterygota</taxon>
        <taxon>Neoptera</taxon>
        <taxon>Paraneoptera</taxon>
        <taxon>Hemiptera</taxon>
        <taxon>Heteroptera</taxon>
        <taxon>Panheteroptera</taxon>
        <taxon>Cimicomorpha</taxon>
        <taxon>Miridae</taxon>
        <taxon>Mirini</taxon>
        <taxon>Lygus</taxon>
    </lineage>
</organism>
<dbReference type="AlphaFoldDB" id="A0A146KYW7"/>
<evidence type="ECO:0000313" key="2">
    <source>
        <dbReference type="EMBL" id="JAQ16784.1"/>
    </source>
</evidence>
<accession>A0A146KYW7</accession>
<name>A0A146KYW7_LYGHE</name>
<protein>
    <submittedName>
        <fullName evidence="1">Uncharacterized protein</fullName>
    </submittedName>
</protein>
<dbReference type="EMBL" id="GDHC01018402">
    <property type="protein sequence ID" value="JAQ00227.1"/>
    <property type="molecule type" value="Transcribed_RNA"/>
</dbReference>
<reference evidence="1" key="1">
    <citation type="journal article" date="2016" name="Gigascience">
        <title>De novo construction of an expanded transcriptome assembly for the western tarnished plant bug, Lygus hesperus.</title>
        <authorList>
            <person name="Tassone E.E."/>
            <person name="Geib S.M."/>
            <person name="Hall B."/>
            <person name="Fabrick J.A."/>
            <person name="Brent C.S."/>
            <person name="Hull J.J."/>
        </authorList>
    </citation>
    <scope>NUCLEOTIDE SEQUENCE</scope>
</reference>
<evidence type="ECO:0000313" key="1">
    <source>
        <dbReference type="EMBL" id="JAQ00227.1"/>
    </source>
</evidence>
<feature type="non-terminal residue" evidence="1">
    <location>
        <position position="126"/>
    </location>
</feature>
<gene>
    <name evidence="1" type="ORF">g.25198</name>
    <name evidence="2" type="ORF">g.25200</name>
</gene>
<dbReference type="EMBL" id="GDHC01001845">
    <property type="protein sequence ID" value="JAQ16784.1"/>
    <property type="molecule type" value="Transcribed_RNA"/>
</dbReference>
<sequence length="126" mass="13582">MCVSLLVYLASGSHEYHSTDCGGVWWRVHASRAQGATVSASQAVRVLTPATFLYSSISSFHFCCCFLLLYTSPALSSDIPACAHACTYVCTLHRSLTALCATSHYTCTSTLVHSFDAPLVYVCVCV</sequence>